<keyword evidence="3" id="KW-0238">DNA-binding</keyword>
<evidence type="ECO:0000256" key="2">
    <source>
        <dbReference type="ARBA" id="ARBA00023015"/>
    </source>
</evidence>
<dbReference type="PANTHER" id="PTHR30537:SF74">
    <property type="entry name" value="HTH-TYPE TRANSCRIPTIONAL REGULATOR TRPI"/>
    <property type="match status" value="1"/>
</dbReference>
<dbReference type="AlphaFoldDB" id="A0A0J9ECQ2"/>
<evidence type="ECO:0000256" key="4">
    <source>
        <dbReference type="ARBA" id="ARBA00023163"/>
    </source>
</evidence>
<keyword evidence="7" id="KW-1185">Reference proteome</keyword>
<dbReference type="Pfam" id="PF03466">
    <property type="entry name" value="LysR_substrate"/>
    <property type="match status" value="1"/>
</dbReference>
<dbReference type="InterPro" id="IPR036390">
    <property type="entry name" value="WH_DNA-bd_sf"/>
</dbReference>
<dbReference type="InterPro" id="IPR000847">
    <property type="entry name" value="LysR_HTH_N"/>
</dbReference>
<dbReference type="Gene3D" id="3.40.190.10">
    <property type="entry name" value="Periplasmic binding protein-like II"/>
    <property type="match status" value="2"/>
</dbReference>
<keyword evidence="2" id="KW-0805">Transcription regulation</keyword>
<evidence type="ECO:0000313" key="7">
    <source>
        <dbReference type="Proteomes" id="UP000037178"/>
    </source>
</evidence>
<dbReference type="FunFam" id="1.10.10.10:FF:000038">
    <property type="entry name" value="Glycine cleavage system transcriptional activator"/>
    <property type="match status" value="1"/>
</dbReference>
<reference evidence="6 7" key="1">
    <citation type="submission" date="2015-06" db="EMBL/GenBank/DDBJ databases">
        <title>Draft genome sequence of an Alphaproteobacteria species associated to the Mediterranean sponge Oscarella lobularis.</title>
        <authorList>
            <person name="Jourda C."/>
            <person name="Santini S."/>
            <person name="Claverie J.-M."/>
        </authorList>
    </citation>
    <scope>NUCLEOTIDE SEQUENCE [LARGE SCALE GENOMIC DNA]</scope>
    <source>
        <strain evidence="6">IGS</strain>
    </source>
</reference>
<dbReference type="Gene3D" id="1.10.10.10">
    <property type="entry name" value="Winged helix-like DNA-binding domain superfamily/Winged helix DNA-binding domain"/>
    <property type="match status" value="1"/>
</dbReference>
<keyword evidence="4" id="KW-0804">Transcription</keyword>
<accession>A0A0J9ECQ2</accession>
<dbReference type="PROSITE" id="PS50931">
    <property type="entry name" value="HTH_LYSR"/>
    <property type="match status" value="1"/>
</dbReference>
<dbReference type="GO" id="GO:0003700">
    <property type="term" value="F:DNA-binding transcription factor activity"/>
    <property type="evidence" value="ECO:0007669"/>
    <property type="project" value="InterPro"/>
</dbReference>
<name>A0A0J9ECQ2_9RHOB</name>
<organism evidence="6 7">
    <name type="scientific">Candidatus Rhodobacter oscarellae</name>
    <dbReference type="NCBI Taxonomy" id="1675527"/>
    <lineage>
        <taxon>Bacteria</taxon>
        <taxon>Pseudomonadati</taxon>
        <taxon>Pseudomonadota</taxon>
        <taxon>Alphaproteobacteria</taxon>
        <taxon>Rhodobacterales</taxon>
        <taxon>Rhodobacter group</taxon>
        <taxon>Rhodobacter</taxon>
    </lineage>
</organism>
<proteinExistence type="inferred from homology"/>
<comment type="caution">
    <text evidence="6">The sequence shown here is derived from an EMBL/GenBank/DDBJ whole genome shotgun (WGS) entry which is preliminary data.</text>
</comment>
<protein>
    <submittedName>
        <fullName evidence="6">Glycine cleavage system transcriptional activator GcvA</fullName>
    </submittedName>
</protein>
<gene>
    <name evidence="6" type="ORF">AIOL_000666</name>
</gene>
<dbReference type="GO" id="GO:0006351">
    <property type="term" value="P:DNA-templated transcription"/>
    <property type="evidence" value="ECO:0007669"/>
    <property type="project" value="TreeGrafter"/>
</dbReference>
<dbReference type="EMBL" id="LFTY01000001">
    <property type="protein sequence ID" value="KMW60510.1"/>
    <property type="molecule type" value="Genomic_DNA"/>
</dbReference>
<evidence type="ECO:0000256" key="3">
    <source>
        <dbReference type="ARBA" id="ARBA00023125"/>
    </source>
</evidence>
<dbReference type="PANTHER" id="PTHR30537">
    <property type="entry name" value="HTH-TYPE TRANSCRIPTIONAL REGULATOR"/>
    <property type="match status" value="1"/>
</dbReference>
<dbReference type="InterPro" id="IPR005119">
    <property type="entry name" value="LysR_subst-bd"/>
</dbReference>
<sequence>MSRSLPPLNALRAFEAAGRHQSFSRAAEELGVAHSSISRHVRGLEDRLGVGLFQAVSQGVALTEAGRRYMAHITPAFDQIAEATDAISGRPEGLLVVNSEPLFALKWLIGRLSGFKRAHPEVDLQLEATGELVDLARYQADLVIRFFKTHTPEGPADLISDRGMYPFATPQIAATINRPLDILRHPMLQDRGGNTWGAWFDLVGGAPPEALPQLGRRMRASLSIEAAVAGHGVILTSSEIVTGHVARGELVQLFDVPLRLGAYYLLIREDARRMKPVRAFRAWLLAETVELRDAQPGG</sequence>
<dbReference type="GO" id="GO:0043565">
    <property type="term" value="F:sequence-specific DNA binding"/>
    <property type="evidence" value="ECO:0007669"/>
    <property type="project" value="TreeGrafter"/>
</dbReference>
<dbReference type="PRINTS" id="PR00039">
    <property type="entry name" value="HTHLYSR"/>
</dbReference>
<dbReference type="RefSeq" id="WP_049641585.1">
    <property type="nucleotide sequence ID" value="NZ_LFTY01000001.1"/>
</dbReference>
<dbReference type="Pfam" id="PF00126">
    <property type="entry name" value="HTH_1"/>
    <property type="match status" value="1"/>
</dbReference>
<evidence type="ECO:0000313" key="6">
    <source>
        <dbReference type="EMBL" id="KMW60510.1"/>
    </source>
</evidence>
<evidence type="ECO:0000256" key="1">
    <source>
        <dbReference type="ARBA" id="ARBA00009437"/>
    </source>
</evidence>
<dbReference type="InterPro" id="IPR058163">
    <property type="entry name" value="LysR-type_TF_proteobact-type"/>
</dbReference>
<dbReference type="OrthoDB" id="9813056at2"/>
<dbReference type="InterPro" id="IPR036388">
    <property type="entry name" value="WH-like_DNA-bd_sf"/>
</dbReference>
<dbReference type="SUPFAM" id="SSF53850">
    <property type="entry name" value="Periplasmic binding protein-like II"/>
    <property type="match status" value="1"/>
</dbReference>
<evidence type="ECO:0000259" key="5">
    <source>
        <dbReference type="PROSITE" id="PS50931"/>
    </source>
</evidence>
<dbReference type="STRING" id="1675527.AIOL_000666"/>
<dbReference type="SUPFAM" id="SSF46785">
    <property type="entry name" value="Winged helix' DNA-binding domain"/>
    <property type="match status" value="1"/>
</dbReference>
<feature type="domain" description="HTH lysR-type" evidence="5">
    <location>
        <begin position="6"/>
        <end position="63"/>
    </location>
</feature>
<comment type="similarity">
    <text evidence="1">Belongs to the LysR transcriptional regulatory family.</text>
</comment>
<dbReference type="Proteomes" id="UP000037178">
    <property type="component" value="Unassembled WGS sequence"/>
</dbReference>
<dbReference type="PATRIC" id="fig|1675527.3.peg.727"/>